<sequence>MKLVHSPSLRNCFTGCLLHGNHRESLRQPQTNWILHEKQESWVETKPMIMFPTPQLSNTLVSCTVLPLRHSRVPIHKRVRESLCFDLRIPALSCATFAHRAAKVGSGGDAVIFPFPFC</sequence>
<name>A0AA35LH23_9SAUR</name>
<dbReference type="EMBL" id="OX395142">
    <property type="protein sequence ID" value="CAI5796170.1"/>
    <property type="molecule type" value="Genomic_DNA"/>
</dbReference>
<accession>A0AA35LH23</accession>
<organism evidence="1 2">
    <name type="scientific">Podarcis lilfordi</name>
    <name type="common">Lilford's wall lizard</name>
    <dbReference type="NCBI Taxonomy" id="74358"/>
    <lineage>
        <taxon>Eukaryota</taxon>
        <taxon>Metazoa</taxon>
        <taxon>Chordata</taxon>
        <taxon>Craniata</taxon>
        <taxon>Vertebrata</taxon>
        <taxon>Euteleostomi</taxon>
        <taxon>Lepidosauria</taxon>
        <taxon>Squamata</taxon>
        <taxon>Bifurcata</taxon>
        <taxon>Unidentata</taxon>
        <taxon>Episquamata</taxon>
        <taxon>Laterata</taxon>
        <taxon>Lacertibaenia</taxon>
        <taxon>Lacertidae</taxon>
        <taxon>Podarcis</taxon>
    </lineage>
</organism>
<proteinExistence type="predicted"/>
<dbReference type="Proteomes" id="UP001178461">
    <property type="component" value="Chromosome 17"/>
</dbReference>
<dbReference type="AlphaFoldDB" id="A0AA35LH23"/>
<gene>
    <name evidence="1" type="ORF">PODLI_1B039328</name>
</gene>
<evidence type="ECO:0000313" key="2">
    <source>
        <dbReference type="Proteomes" id="UP001178461"/>
    </source>
</evidence>
<evidence type="ECO:0000313" key="1">
    <source>
        <dbReference type="EMBL" id="CAI5796170.1"/>
    </source>
</evidence>
<reference evidence="1" key="1">
    <citation type="submission" date="2022-12" db="EMBL/GenBank/DDBJ databases">
        <authorList>
            <person name="Alioto T."/>
            <person name="Alioto T."/>
            <person name="Gomez Garrido J."/>
        </authorList>
    </citation>
    <scope>NUCLEOTIDE SEQUENCE</scope>
</reference>
<keyword evidence="2" id="KW-1185">Reference proteome</keyword>
<protein>
    <submittedName>
        <fullName evidence="1">Uncharacterized protein</fullName>
    </submittedName>
</protein>